<dbReference type="InterPro" id="IPR015947">
    <property type="entry name" value="PUA-like_sf"/>
</dbReference>
<reference evidence="3" key="2">
    <citation type="submission" date="2012-08" db="EMBL/GenBank/DDBJ databases">
        <title>Finished genome of Desulfosporosinus meridiei DSM 13257.</title>
        <authorList>
            <person name="Huntemann M."/>
            <person name="Wei C.-L."/>
            <person name="Han J."/>
            <person name="Detter J.C."/>
            <person name="Han C."/>
            <person name="Davenport K."/>
            <person name="Daligault H."/>
            <person name="Erkkila T."/>
            <person name="Gu W."/>
            <person name="Munk A.C.C."/>
            <person name="Teshima H."/>
            <person name="Xu Y."/>
            <person name="Chain P."/>
            <person name="Tapia R."/>
            <person name="Chen A."/>
            <person name="Krypides N."/>
            <person name="Mavromatis K."/>
            <person name="Markowitz V."/>
            <person name="Szeto E."/>
            <person name="Ivanova N."/>
            <person name="Mikhailova N."/>
            <person name="Ovchinnikova G."/>
            <person name="Pagani I."/>
            <person name="Pati A."/>
            <person name="Goodwin L."/>
            <person name="Peters L."/>
            <person name="Pitluck S."/>
            <person name="Woyke T."/>
            <person name="Pester M."/>
            <person name="Spring S."/>
            <person name="Ollivier B."/>
            <person name="Rattei T."/>
            <person name="Klenk H.-P."/>
            <person name="Wagner M."/>
            <person name="Loy A."/>
        </authorList>
    </citation>
    <scope>NUCLEOTIDE SEQUENCE [LARGE SCALE GENOMIC DNA]</scope>
    <source>
        <strain evidence="3">ATCC BAA-275 / DSM 13257 / NCIMB 13706 / S10</strain>
    </source>
</reference>
<dbReference type="SMART" id="SM01022">
    <property type="entry name" value="ASCH"/>
    <property type="match status" value="1"/>
</dbReference>
<dbReference type="SUPFAM" id="SSF88697">
    <property type="entry name" value="PUA domain-like"/>
    <property type="match status" value="1"/>
</dbReference>
<dbReference type="RefSeq" id="WP_014903812.1">
    <property type="nucleotide sequence ID" value="NC_018515.1"/>
</dbReference>
<reference evidence="2 3" key="1">
    <citation type="journal article" date="2012" name="J. Bacteriol.">
        <title>Complete genome sequences of Desulfosporosinus orientis DSM765T, Desulfosporosinus youngiae DSM17734T, Desulfosporosinus meridiei DSM13257T, and Desulfosporosinus acidiphilus DSM22704T.</title>
        <authorList>
            <person name="Pester M."/>
            <person name="Brambilla E."/>
            <person name="Alazard D."/>
            <person name="Rattei T."/>
            <person name="Weinmaier T."/>
            <person name="Han J."/>
            <person name="Lucas S."/>
            <person name="Lapidus A."/>
            <person name="Cheng J.F."/>
            <person name="Goodwin L."/>
            <person name="Pitluck S."/>
            <person name="Peters L."/>
            <person name="Ovchinnikova G."/>
            <person name="Teshima H."/>
            <person name="Detter J.C."/>
            <person name="Han C.S."/>
            <person name="Tapia R."/>
            <person name="Land M.L."/>
            <person name="Hauser L."/>
            <person name="Kyrpides N.C."/>
            <person name="Ivanova N.N."/>
            <person name="Pagani I."/>
            <person name="Huntmann M."/>
            <person name="Wei C.L."/>
            <person name="Davenport K.W."/>
            <person name="Daligault H."/>
            <person name="Chain P.S."/>
            <person name="Chen A."/>
            <person name="Mavromatis K."/>
            <person name="Markowitz V."/>
            <person name="Szeto E."/>
            <person name="Mikhailova N."/>
            <person name="Pati A."/>
            <person name="Wagner M."/>
            <person name="Woyke T."/>
            <person name="Ollivier B."/>
            <person name="Klenk H.P."/>
            <person name="Spring S."/>
            <person name="Loy A."/>
        </authorList>
    </citation>
    <scope>NUCLEOTIDE SEQUENCE [LARGE SCALE GENOMIC DNA]</scope>
    <source>
        <strain evidence="3">ATCC BAA-275 / DSM 13257 / NCIMB 13706 / S10</strain>
    </source>
</reference>
<organism evidence="2 3">
    <name type="scientific">Desulfosporosinus meridiei (strain ATCC BAA-275 / DSM 13257 / KCTC 12902 / NCIMB 13706 / S10)</name>
    <dbReference type="NCBI Taxonomy" id="768704"/>
    <lineage>
        <taxon>Bacteria</taxon>
        <taxon>Bacillati</taxon>
        <taxon>Bacillota</taxon>
        <taxon>Clostridia</taxon>
        <taxon>Eubacteriales</taxon>
        <taxon>Desulfitobacteriaceae</taxon>
        <taxon>Desulfosporosinus</taxon>
    </lineage>
</organism>
<dbReference type="AlphaFoldDB" id="J7J1S3"/>
<dbReference type="Proteomes" id="UP000005262">
    <property type="component" value="Chromosome"/>
</dbReference>
<sequence>MLNVLISIKPKYVQEILGGKKKYEYRKSIFKREVDKIYIYSTSPDRKIVGYFKFVGYLKEDPEKIWEITKECSGIDKESFKEYFNNKTHAYAIKIEQLYIFHTPIDPHKVLQNFIAPQSYFYLQGDIVG</sequence>
<dbReference type="Gene3D" id="2.30.130.30">
    <property type="entry name" value="Hypothetical protein"/>
    <property type="match status" value="1"/>
</dbReference>
<protein>
    <recommendedName>
        <fullName evidence="1">ASCH domain-containing protein</fullName>
    </recommendedName>
</protein>
<evidence type="ECO:0000259" key="1">
    <source>
        <dbReference type="SMART" id="SM01022"/>
    </source>
</evidence>
<name>J7J1S3_DESMD</name>
<dbReference type="OrthoDB" id="9800495at2"/>
<proteinExistence type="predicted"/>
<dbReference type="eggNOG" id="COG4933">
    <property type="taxonomic scope" value="Bacteria"/>
</dbReference>
<dbReference type="InterPro" id="IPR007374">
    <property type="entry name" value="ASCH_domain"/>
</dbReference>
<dbReference type="KEGG" id="dmi:Desmer_3015"/>
<keyword evidence="3" id="KW-1185">Reference proteome</keyword>
<dbReference type="STRING" id="768704.Desmer_3015"/>
<feature type="domain" description="ASCH" evidence="1">
    <location>
        <begin position="6"/>
        <end position="99"/>
    </location>
</feature>
<evidence type="ECO:0000313" key="2">
    <source>
        <dbReference type="EMBL" id="AFQ44901.1"/>
    </source>
</evidence>
<dbReference type="HOGENOM" id="CLU_135561_1_0_9"/>
<evidence type="ECO:0000313" key="3">
    <source>
        <dbReference type="Proteomes" id="UP000005262"/>
    </source>
</evidence>
<dbReference type="EMBL" id="CP003629">
    <property type="protein sequence ID" value="AFQ44901.1"/>
    <property type="molecule type" value="Genomic_DNA"/>
</dbReference>
<accession>J7J1S3</accession>
<gene>
    <name evidence="2" type="ordered locus">Desmer_3015</name>
</gene>